<name>A0A3B4AI70_9GOBI</name>
<organism evidence="4 5">
    <name type="scientific">Periophthalmus magnuspinnatus</name>
    <dbReference type="NCBI Taxonomy" id="409849"/>
    <lineage>
        <taxon>Eukaryota</taxon>
        <taxon>Metazoa</taxon>
        <taxon>Chordata</taxon>
        <taxon>Craniata</taxon>
        <taxon>Vertebrata</taxon>
        <taxon>Euteleostomi</taxon>
        <taxon>Actinopterygii</taxon>
        <taxon>Neopterygii</taxon>
        <taxon>Teleostei</taxon>
        <taxon>Neoteleostei</taxon>
        <taxon>Acanthomorphata</taxon>
        <taxon>Gobiaria</taxon>
        <taxon>Gobiiformes</taxon>
        <taxon>Gobioidei</taxon>
        <taxon>Gobiidae</taxon>
        <taxon>Oxudercinae</taxon>
        <taxon>Periophthalmus</taxon>
    </lineage>
</organism>
<dbReference type="AlphaFoldDB" id="A0A3B4AI70"/>
<protein>
    <recommendedName>
        <fullName evidence="3">Ig-like domain-containing protein</fullName>
    </recommendedName>
</protein>
<feature type="domain" description="Ig-like" evidence="3">
    <location>
        <begin position="9"/>
        <end position="94"/>
    </location>
</feature>
<reference evidence="4" key="1">
    <citation type="submission" date="2025-08" db="UniProtKB">
        <authorList>
            <consortium name="Ensembl"/>
        </authorList>
    </citation>
    <scope>IDENTIFICATION</scope>
</reference>
<dbReference type="InterPro" id="IPR003599">
    <property type="entry name" value="Ig_sub"/>
</dbReference>
<reference evidence="4" key="2">
    <citation type="submission" date="2025-09" db="UniProtKB">
        <authorList>
            <consortium name="Ensembl"/>
        </authorList>
    </citation>
    <scope>IDENTIFICATION</scope>
</reference>
<dbReference type="FunFam" id="2.60.40.10:FF:000032">
    <property type="entry name" value="palladin isoform X1"/>
    <property type="match status" value="1"/>
</dbReference>
<keyword evidence="2" id="KW-0393">Immunoglobulin domain</keyword>
<evidence type="ECO:0000313" key="4">
    <source>
        <dbReference type="Ensembl" id="ENSPMGP00000016304.1"/>
    </source>
</evidence>
<dbReference type="Pfam" id="PF13927">
    <property type="entry name" value="Ig_3"/>
    <property type="match status" value="1"/>
</dbReference>
<dbReference type="SMART" id="SM00408">
    <property type="entry name" value="IGc2"/>
    <property type="match status" value="2"/>
</dbReference>
<dbReference type="Pfam" id="PF07679">
    <property type="entry name" value="I-set"/>
    <property type="match status" value="1"/>
</dbReference>
<feature type="domain" description="Ig-like" evidence="3">
    <location>
        <begin position="104"/>
        <end position="199"/>
    </location>
</feature>
<dbReference type="STRING" id="409849.ENSPMGP00000016304"/>
<keyword evidence="5" id="KW-1185">Reference proteome</keyword>
<dbReference type="PANTHER" id="PTHR10075:SF14">
    <property type="entry name" value="CELL ADHESION MOLECULE DSCAM2-RELATED"/>
    <property type="match status" value="1"/>
</dbReference>
<dbReference type="PANTHER" id="PTHR10075">
    <property type="entry name" value="BASIGIN RELATED"/>
    <property type="match status" value="1"/>
</dbReference>
<dbReference type="FunFam" id="2.60.40.10:FF:001377">
    <property type="entry name" value="Matrix remodeling associated 5"/>
    <property type="match status" value="1"/>
</dbReference>
<keyword evidence="1" id="KW-1015">Disulfide bond</keyword>
<dbReference type="Gene3D" id="2.60.40.10">
    <property type="entry name" value="Immunoglobulins"/>
    <property type="match status" value="2"/>
</dbReference>
<sequence length="199" mass="21610">MGNLQNAIPHLIYDITEQSISYGQSLFLPCLSDGWPLPSVSWTLPNGVILDTPQTISRVTIFTNGTLLVRHVATFDKGTYTCRATNSYGTATVSYPVIVTVHPPRITSSLNAITRVSRGTPVSLSCVASGIPKPEISWTLPGRTTIFPHNRYTVQGGVHMTEEGSLVIQNPVLTNSGIYKCNAKNALGTDFRSTYLQVV</sequence>
<evidence type="ECO:0000256" key="2">
    <source>
        <dbReference type="ARBA" id="ARBA00023319"/>
    </source>
</evidence>
<dbReference type="PROSITE" id="PS50835">
    <property type="entry name" value="IG_LIKE"/>
    <property type="match status" value="2"/>
</dbReference>
<dbReference type="InterPro" id="IPR013098">
    <property type="entry name" value="Ig_I-set"/>
</dbReference>
<evidence type="ECO:0000259" key="3">
    <source>
        <dbReference type="PROSITE" id="PS50835"/>
    </source>
</evidence>
<dbReference type="InterPro" id="IPR013783">
    <property type="entry name" value="Ig-like_fold"/>
</dbReference>
<dbReference type="Ensembl" id="ENSPMGT00000017399.1">
    <property type="protein sequence ID" value="ENSPMGP00000016304.1"/>
    <property type="gene ID" value="ENSPMGG00000013382.1"/>
</dbReference>
<accession>A0A3B4AI70</accession>
<dbReference type="SUPFAM" id="SSF48726">
    <property type="entry name" value="Immunoglobulin"/>
    <property type="match status" value="2"/>
</dbReference>
<dbReference type="InterPro" id="IPR003598">
    <property type="entry name" value="Ig_sub2"/>
</dbReference>
<dbReference type="SMART" id="SM00409">
    <property type="entry name" value="IG"/>
    <property type="match status" value="2"/>
</dbReference>
<dbReference type="InterPro" id="IPR036179">
    <property type="entry name" value="Ig-like_dom_sf"/>
</dbReference>
<proteinExistence type="predicted"/>
<dbReference type="Proteomes" id="UP000261520">
    <property type="component" value="Unplaced"/>
</dbReference>
<evidence type="ECO:0000256" key="1">
    <source>
        <dbReference type="ARBA" id="ARBA00023157"/>
    </source>
</evidence>
<evidence type="ECO:0000313" key="5">
    <source>
        <dbReference type="Proteomes" id="UP000261520"/>
    </source>
</evidence>
<dbReference type="InterPro" id="IPR007110">
    <property type="entry name" value="Ig-like_dom"/>
</dbReference>